<proteinExistence type="inferred from homology"/>
<evidence type="ECO:0000256" key="7">
    <source>
        <dbReference type="SAM" id="Phobius"/>
    </source>
</evidence>
<name>A0ABV1HWM8_9FIRM</name>
<keyword evidence="4 7" id="KW-1133">Transmembrane helix</keyword>
<comment type="subcellular location">
    <subcellularLocation>
        <location evidence="1">Cell membrane</location>
        <topology evidence="1">Multi-pass membrane protein</topology>
    </subcellularLocation>
</comment>
<dbReference type="Pfam" id="PF02687">
    <property type="entry name" value="FtsX"/>
    <property type="match status" value="1"/>
</dbReference>
<dbReference type="RefSeq" id="WP_349143434.1">
    <property type="nucleotide sequence ID" value="NZ_JBBMFC010000001.1"/>
</dbReference>
<dbReference type="InterPro" id="IPR025857">
    <property type="entry name" value="MacB_PCD"/>
</dbReference>
<feature type="transmembrane region" description="Helical" evidence="7">
    <location>
        <begin position="373"/>
        <end position="397"/>
    </location>
</feature>
<sequence>MKFSDLLRMSGSNLLRRKLRTALTVLGVVIGTASIVVMISLGLGLQKSSLEQIEQYGGLTTINVNTWGNYNSDSSQEELRIDDGVVETISKIPHVEFASPILSTYVLLKQGVYEGSLTVQGMTQEALQNMDMKVGEGTLPEAGAPLSFFYGNQVITNFYNSKTNEGYWENSEAIDVDLMNQPVFVIFDTDAYYQSQNGGSGDGSKPTTPPKKYIIPTCGMLAGGTDEYSENSYSVYADIDALKAELKKIFKNKVIPGQPTTKSGKPYKELYYEQVYVRVDKMENVTEVQKTIQEMGYGANSNAEWMEQTQEQMKMIQLVLGGIGAVSLFVAAIGIANTMMMSIYERTKEIGIIKVLGCDLGNIRTMFLLEAGFIGFFGGLIGLILSGIISIVINMIAGSAAGGYYEGISYIPIWLVVISLAFAVLVGMVAGFFPALRAMKLSPLAAIRNE</sequence>
<feature type="domain" description="ABC3 transporter permease C-terminal" evidence="8">
    <location>
        <begin position="323"/>
        <end position="443"/>
    </location>
</feature>
<feature type="transmembrane region" description="Helical" evidence="7">
    <location>
        <begin position="315"/>
        <end position="336"/>
    </location>
</feature>
<evidence type="ECO:0000259" key="8">
    <source>
        <dbReference type="Pfam" id="PF02687"/>
    </source>
</evidence>
<organism evidence="10 11">
    <name type="scientific">Hominiventricola aquisgranensis</name>
    <dbReference type="NCBI Taxonomy" id="3133164"/>
    <lineage>
        <taxon>Bacteria</taxon>
        <taxon>Bacillati</taxon>
        <taxon>Bacillota</taxon>
        <taxon>Clostridia</taxon>
        <taxon>Lachnospirales</taxon>
        <taxon>Lachnospiraceae</taxon>
        <taxon>Hominiventricola</taxon>
    </lineage>
</organism>
<dbReference type="PANTHER" id="PTHR30572">
    <property type="entry name" value="MEMBRANE COMPONENT OF TRANSPORTER-RELATED"/>
    <property type="match status" value="1"/>
</dbReference>
<dbReference type="Proteomes" id="UP001470288">
    <property type="component" value="Unassembled WGS sequence"/>
</dbReference>
<evidence type="ECO:0000256" key="3">
    <source>
        <dbReference type="ARBA" id="ARBA00022692"/>
    </source>
</evidence>
<keyword evidence="3 7" id="KW-0812">Transmembrane</keyword>
<dbReference type="Pfam" id="PF12704">
    <property type="entry name" value="MacB_PCD"/>
    <property type="match status" value="1"/>
</dbReference>
<comment type="caution">
    <text evidence="10">The sequence shown here is derived from an EMBL/GenBank/DDBJ whole genome shotgun (WGS) entry which is preliminary data.</text>
</comment>
<evidence type="ECO:0000256" key="4">
    <source>
        <dbReference type="ARBA" id="ARBA00022989"/>
    </source>
</evidence>
<reference evidence="10 11" key="1">
    <citation type="submission" date="2024-03" db="EMBL/GenBank/DDBJ databases">
        <title>Human intestinal bacterial collection.</title>
        <authorList>
            <person name="Pauvert C."/>
            <person name="Hitch T.C.A."/>
            <person name="Clavel T."/>
        </authorList>
    </citation>
    <scope>NUCLEOTIDE SEQUENCE [LARGE SCALE GENOMIC DNA]</scope>
    <source>
        <strain evidence="10 11">CLA-AA-H78B</strain>
    </source>
</reference>
<keyword evidence="5 7" id="KW-0472">Membrane</keyword>
<dbReference type="PANTHER" id="PTHR30572:SF4">
    <property type="entry name" value="ABC TRANSPORTER PERMEASE YTRF"/>
    <property type="match status" value="1"/>
</dbReference>
<protein>
    <submittedName>
        <fullName evidence="10">ABC transporter permease</fullName>
    </submittedName>
</protein>
<keyword evidence="11" id="KW-1185">Reference proteome</keyword>
<comment type="similarity">
    <text evidence="6">Belongs to the ABC-4 integral membrane protein family.</text>
</comment>
<dbReference type="InterPro" id="IPR050250">
    <property type="entry name" value="Macrolide_Exporter_MacB"/>
</dbReference>
<feature type="transmembrane region" description="Helical" evidence="7">
    <location>
        <begin position="21"/>
        <end position="45"/>
    </location>
</feature>
<keyword evidence="2" id="KW-1003">Cell membrane</keyword>
<dbReference type="InterPro" id="IPR003838">
    <property type="entry name" value="ABC3_permease_C"/>
</dbReference>
<evidence type="ECO:0000313" key="10">
    <source>
        <dbReference type="EMBL" id="MEQ2577317.1"/>
    </source>
</evidence>
<evidence type="ECO:0000313" key="11">
    <source>
        <dbReference type="Proteomes" id="UP001470288"/>
    </source>
</evidence>
<evidence type="ECO:0000256" key="1">
    <source>
        <dbReference type="ARBA" id="ARBA00004651"/>
    </source>
</evidence>
<evidence type="ECO:0000256" key="5">
    <source>
        <dbReference type="ARBA" id="ARBA00023136"/>
    </source>
</evidence>
<accession>A0ABV1HWM8</accession>
<evidence type="ECO:0000256" key="2">
    <source>
        <dbReference type="ARBA" id="ARBA00022475"/>
    </source>
</evidence>
<evidence type="ECO:0000256" key="6">
    <source>
        <dbReference type="ARBA" id="ARBA00038076"/>
    </source>
</evidence>
<feature type="domain" description="MacB-like periplasmic core" evidence="9">
    <location>
        <begin position="21"/>
        <end position="139"/>
    </location>
</feature>
<dbReference type="EMBL" id="JBBMFC010000001">
    <property type="protein sequence ID" value="MEQ2577317.1"/>
    <property type="molecule type" value="Genomic_DNA"/>
</dbReference>
<evidence type="ECO:0000259" key="9">
    <source>
        <dbReference type="Pfam" id="PF12704"/>
    </source>
</evidence>
<feature type="transmembrane region" description="Helical" evidence="7">
    <location>
        <begin position="409"/>
        <end position="433"/>
    </location>
</feature>
<gene>
    <name evidence="10" type="ORF">WMO62_00485</name>
</gene>